<dbReference type="Proteomes" id="UP001146793">
    <property type="component" value="Unassembled WGS sequence"/>
</dbReference>
<evidence type="ECO:0000256" key="3">
    <source>
        <dbReference type="ARBA" id="ARBA00022777"/>
    </source>
</evidence>
<dbReference type="AlphaFoldDB" id="A0AAV7ZZW8"/>
<name>A0AAV7ZZW8_9EUKA</name>
<dbReference type="SUPFAM" id="SSF56112">
    <property type="entry name" value="Protein kinase-like (PK-like)"/>
    <property type="match status" value="1"/>
</dbReference>
<evidence type="ECO:0000256" key="2">
    <source>
        <dbReference type="ARBA" id="ARBA00022679"/>
    </source>
</evidence>
<proteinExistence type="predicted"/>
<dbReference type="EMBL" id="JANTQA010000019">
    <property type="protein sequence ID" value="KAJ3446691.1"/>
    <property type="molecule type" value="Genomic_DNA"/>
</dbReference>
<dbReference type="GO" id="GO:0004674">
    <property type="term" value="F:protein serine/threonine kinase activity"/>
    <property type="evidence" value="ECO:0007669"/>
    <property type="project" value="UniProtKB-KW"/>
</dbReference>
<protein>
    <recommendedName>
        <fullName evidence="4">Alpha-type protein kinase domain-containing protein</fullName>
    </recommendedName>
</protein>
<dbReference type="GO" id="GO:0005524">
    <property type="term" value="F:ATP binding"/>
    <property type="evidence" value="ECO:0007669"/>
    <property type="project" value="InterPro"/>
</dbReference>
<dbReference type="InterPro" id="IPR011009">
    <property type="entry name" value="Kinase-like_dom_sf"/>
</dbReference>
<organism evidence="5 6">
    <name type="scientific">Anaeramoeba flamelloides</name>
    <dbReference type="NCBI Taxonomy" id="1746091"/>
    <lineage>
        <taxon>Eukaryota</taxon>
        <taxon>Metamonada</taxon>
        <taxon>Anaeramoebidae</taxon>
        <taxon>Anaeramoeba</taxon>
    </lineage>
</organism>
<feature type="domain" description="Alpha-type protein kinase" evidence="4">
    <location>
        <begin position="319"/>
        <end position="533"/>
    </location>
</feature>
<gene>
    <name evidence="5" type="ORF">M0812_08020</name>
</gene>
<evidence type="ECO:0000313" key="5">
    <source>
        <dbReference type="EMBL" id="KAJ3446691.1"/>
    </source>
</evidence>
<reference evidence="5" key="1">
    <citation type="submission" date="2022-08" db="EMBL/GenBank/DDBJ databases">
        <title>Novel sulphate-reducing endosymbionts in the free-living metamonad Anaeramoeba.</title>
        <authorList>
            <person name="Jerlstrom-Hultqvist J."/>
            <person name="Cepicka I."/>
            <person name="Gallot-Lavallee L."/>
            <person name="Salas-Leiva D."/>
            <person name="Curtis B.A."/>
            <person name="Zahonova K."/>
            <person name="Pipaliya S."/>
            <person name="Dacks J."/>
            <person name="Roger A.J."/>
        </authorList>
    </citation>
    <scope>NUCLEOTIDE SEQUENCE</scope>
    <source>
        <strain evidence="5">Busselton2</strain>
    </source>
</reference>
<keyword evidence="3" id="KW-0418">Kinase</keyword>
<dbReference type="PROSITE" id="PS51158">
    <property type="entry name" value="ALPHA_KINASE"/>
    <property type="match status" value="1"/>
</dbReference>
<dbReference type="Gene3D" id="3.20.200.10">
    <property type="entry name" value="MHCK/EF2 kinase"/>
    <property type="match status" value="1"/>
</dbReference>
<evidence type="ECO:0000256" key="1">
    <source>
        <dbReference type="ARBA" id="ARBA00022527"/>
    </source>
</evidence>
<keyword evidence="1" id="KW-0723">Serine/threonine-protein kinase</keyword>
<keyword evidence="2" id="KW-0808">Transferase</keyword>
<dbReference type="InterPro" id="IPR004166">
    <property type="entry name" value="a-kinase_dom"/>
</dbReference>
<comment type="caution">
    <text evidence="5">The sequence shown here is derived from an EMBL/GenBank/DDBJ whole genome shotgun (WGS) entry which is preliminary data.</text>
</comment>
<evidence type="ECO:0000259" key="4">
    <source>
        <dbReference type="PROSITE" id="PS51158"/>
    </source>
</evidence>
<accession>A0AAV7ZZW8</accession>
<evidence type="ECO:0000313" key="6">
    <source>
        <dbReference type="Proteomes" id="UP001146793"/>
    </source>
</evidence>
<sequence>MNETKKQIKNQEEIQKIDKKLLEQNKREIQKILETLELEGDQEIKVRLTKNKPEKKPFLLKKFTFDNAPKTNKNKLRIGSRLKKKRDESQPKFPSWKSDQMTHKICVVLDYEEEEKIIELNTRIINKIKFFLCYLNSILKFQISIISNVTTNPFRQLTFESIQKNEITNIYQEIEPQTRYTNFRCKTNKQKGMSNESSSFILHFLSNRIDYDKQNERVLRDNQVYCENNHIQYLKIHSRTNLKNRNNNNSELKNYFSFGSKKHHNNATNKEYQIVNKIINELRNNHTYQFRTKKYQELKELKPYPPLMDYRNWGNTEEVQIITHVAFDIDQIFTNLSNHKEFTFTQSKVKIYSKALMLKDKYDAFPFADIQVSIPLIAKVYHKFMQDSFAQYLNYIYAEAILQSYIQNFNDLISNKWNKTVELSPKILYSFPRRKTDRFYIVEPFYPNDNAFRKYLPEEDKLLNTFSHYVLAKSKKRVCIEIISAVDNKIKRYKLHSKQYLFSDLDSGENKIFFINTNHRCNRYCKKLKLNQEH</sequence>